<evidence type="ECO:0000313" key="3">
    <source>
        <dbReference type="EMBL" id="GAQ59875.1"/>
    </source>
</evidence>
<feature type="chain" id="PRO_5039564980" description="AMIN-like domain-containing protein" evidence="1">
    <location>
        <begin position="28"/>
        <end position="196"/>
    </location>
</feature>
<protein>
    <recommendedName>
        <fullName evidence="2">AMIN-like domain-containing protein</fullName>
    </recommendedName>
</protein>
<dbReference type="EMBL" id="BCMM01000001">
    <property type="protein sequence ID" value="GAQ59875.1"/>
    <property type="molecule type" value="Genomic_DNA"/>
</dbReference>
<accession>A0A100JHZ1</accession>
<keyword evidence="1" id="KW-0732">Signal</keyword>
<evidence type="ECO:0000259" key="2">
    <source>
        <dbReference type="Pfam" id="PF24837"/>
    </source>
</evidence>
<reference evidence="4" key="3">
    <citation type="submission" date="2016-02" db="EMBL/GenBank/DDBJ databases">
        <title>Draft genome of pathogenic Streptomyces sp. in Japan.</title>
        <authorList>
            <person name="Tomihama T."/>
            <person name="Ikenaga M."/>
            <person name="Sakai M."/>
            <person name="Okubo T."/>
            <person name="Ikeda S."/>
        </authorList>
    </citation>
    <scope>NUCLEOTIDE SEQUENCE [LARGE SCALE GENOMIC DNA]</scope>
    <source>
        <strain evidence="4">S58</strain>
    </source>
</reference>
<reference evidence="3 4" key="2">
    <citation type="journal article" date="2016" name="Genome Announc.">
        <title>Draft Genome Sequences of Streptomyces scabiei S58, Streptomyces turgidiscabies T45, and Streptomyces acidiscabies a10, the Pathogens of Potato Common Scab, Isolated in Japan.</title>
        <authorList>
            <person name="Tomihama T."/>
            <person name="Nishi Y."/>
            <person name="Sakai M."/>
            <person name="Ikenaga M."/>
            <person name="Okubo T."/>
            <person name="Ikeda S."/>
        </authorList>
    </citation>
    <scope>NUCLEOTIDE SEQUENCE [LARGE SCALE GENOMIC DNA]</scope>
    <source>
        <strain evidence="3 4">S58</strain>
    </source>
</reference>
<name>A0A100JHZ1_STRSC</name>
<dbReference type="InterPro" id="IPR056303">
    <property type="entry name" value="AMIN-like"/>
</dbReference>
<gene>
    <name evidence="3" type="ORF">SsS58_00213</name>
</gene>
<evidence type="ECO:0000256" key="1">
    <source>
        <dbReference type="SAM" id="SignalP"/>
    </source>
</evidence>
<feature type="signal peptide" evidence="1">
    <location>
        <begin position="1"/>
        <end position="27"/>
    </location>
</feature>
<dbReference type="AlphaFoldDB" id="A0A100JHZ1"/>
<proteinExistence type="predicted"/>
<organism evidence="3 4">
    <name type="scientific">Streptomyces scabiei</name>
    <dbReference type="NCBI Taxonomy" id="1930"/>
    <lineage>
        <taxon>Bacteria</taxon>
        <taxon>Bacillati</taxon>
        <taxon>Actinomycetota</taxon>
        <taxon>Actinomycetes</taxon>
        <taxon>Kitasatosporales</taxon>
        <taxon>Streptomycetaceae</taxon>
        <taxon>Streptomyces</taxon>
    </lineage>
</organism>
<comment type="caution">
    <text evidence="3">The sequence shown here is derived from an EMBL/GenBank/DDBJ whole genome shotgun (WGS) entry which is preliminary data.</text>
</comment>
<feature type="domain" description="AMIN-like" evidence="2">
    <location>
        <begin position="65"/>
        <end position="194"/>
    </location>
</feature>
<sequence length="196" mass="20492">MIKGYDMRRIGAAAAVLVLAGTTLGTAAGTAGAETGTAAGRTVAAACPTGWGSGAKGGAAVGADHLRDIRTGRHACYDRMVFEVPGGGRISYHVQYVKRLVTDGGGQYIPVKGGAILDIRIGAWSYDLEAGAPTYPGKVGKRLPGVDVTGYNTFRDTRFGGTFEGQTQVGLGVRARLPFRVLRLSDKVVVDVAHRW</sequence>
<evidence type="ECO:0000313" key="4">
    <source>
        <dbReference type="Proteomes" id="UP000067448"/>
    </source>
</evidence>
<dbReference type="Proteomes" id="UP000067448">
    <property type="component" value="Unassembled WGS sequence"/>
</dbReference>
<dbReference type="Pfam" id="PF24837">
    <property type="entry name" value="AMIN-like"/>
    <property type="match status" value="1"/>
</dbReference>
<reference evidence="4" key="1">
    <citation type="submission" date="2015-11" db="EMBL/GenBank/DDBJ databases">
        <authorList>
            <consortium name="Cross-ministerial Strategic Innovation Promotion Program (SIP) consortium"/>
            <person name="Tomihama T."/>
            <person name="Ikenaga M."/>
            <person name="Sakai M."/>
            <person name="Okubo T."/>
            <person name="Ikeda S."/>
        </authorList>
    </citation>
    <scope>NUCLEOTIDE SEQUENCE [LARGE SCALE GENOMIC DNA]</scope>
    <source>
        <strain evidence="4">S58</strain>
    </source>
</reference>